<dbReference type="RefSeq" id="WP_166864880.1">
    <property type="nucleotide sequence ID" value="NZ_JAAQOM010000026.1"/>
</dbReference>
<dbReference type="Gene3D" id="2.115.10.20">
    <property type="entry name" value="Glycosyl hydrolase domain, family 43"/>
    <property type="match status" value="1"/>
</dbReference>
<dbReference type="Proteomes" id="UP000716322">
    <property type="component" value="Unassembled WGS sequence"/>
</dbReference>
<evidence type="ECO:0000259" key="6">
    <source>
        <dbReference type="Pfam" id="PF17851"/>
    </source>
</evidence>
<keyword evidence="5" id="KW-0732">Signal</keyword>
<gene>
    <name evidence="7" type="ORF">HAV22_29310</name>
</gene>
<proteinExistence type="inferred from homology"/>
<feature type="signal peptide" evidence="5">
    <location>
        <begin position="1"/>
        <end position="18"/>
    </location>
</feature>
<dbReference type="InterPro" id="IPR041542">
    <property type="entry name" value="GH43_C2"/>
</dbReference>
<dbReference type="InterPro" id="IPR013320">
    <property type="entry name" value="ConA-like_dom_sf"/>
</dbReference>
<dbReference type="SUPFAM" id="SSF49899">
    <property type="entry name" value="Concanavalin A-like lectins/glucanases"/>
    <property type="match status" value="1"/>
</dbReference>
<keyword evidence="2 4" id="KW-0378">Hydrolase</keyword>
<accession>A0ABX0PKI4</accession>
<dbReference type="InterPro" id="IPR006710">
    <property type="entry name" value="Glyco_hydro_43"/>
</dbReference>
<feature type="domain" description="Beta-xylosidase C-terminal Concanavalin A-like" evidence="6">
    <location>
        <begin position="341"/>
        <end position="515"/>
    </location>
</feature>
<protein>
    <submittedName>
        <fullName evidence="7">Family 43 glycosylhydrolase</fullName>
    </submittedName>
</protein>
<dbReference type="PANTHER" id="PTHR42812:SF2">
    <property type="entry name" value="XYLOSIDASE_ARABINOSIDASE"/>
    <property type="match status" value="1"/>
</dbReference>
<dbReference type="InterPro" id="IPR023296">
    <property type="entry name" value="Glyco_hydro_beta-prop_sf"/>
</dbReference>
<dbReference type="CDD" id="cd09002">
    <property type="entry name" value="GH43_XYL-like"/>
    <property type="match status" value="1"/>
</dbReference>
<evidence type="ECO:0000313" key="7">
    <source>
        <dbReference type="EMBL" id="NIA57732.1"/>
    </source>
</evidence>
<feature type="chain" id="PRO_5046325003" evidence="5">
    <location>
        <begin position="19"/>
        <end position="520"/>
    </location>
</feature>
<evidence type="ECO:0000256" key="4">
    <source>
        <dbReference type="RuleBase" id="RU361187"/>
    </source>
</evidence>
<dbReference type="EMBL" id="JAAQOM010000026">
    <property type="protein sequence ID" value="NIA57732.1"/>
    <property type="molecule type" value="Genomic_DNA"/>
</dbReference>
<dbReference type="PANTHER" id="PTHR42812">
    <property type="entry name" value="BETA-XYLOSIDASE"/>
    <property type="match status" value="1"/>
</dbReference>
<name>A0ABX0PKI4_9BURK</name>
<comment type="caution">
    <text evidence="7">The sequence shown here is derived from an EMBL/GenBank/DDBJ whole genome shotgun (WGS) entry which is preliminary data.</text>
</comment>
<dbReference type="SUPFAM" id="SSF75005">
    <property type="entry name" value="Arabinanase/levansucrase/invertase"/>
    <property type="match status" value="1"/>
</dbReference>
<dbReference type="Pfam" id="PF17851">
    <property type="entry name" value="GH43_C2"/>
    <property type="match status" value="1"/>
</dbReference>
<dbReference type="InterPro" id="IPR051795">
    <property type="entry name" value="Glycosyl_Hydrlase_43"/>
</dbReference>
<dbReference type="Pfam" id="PF04616">
    <property type="entry name" value="Glyco_hydro_43"/>
    <property type="match status" value="1"/>
</dbReference>
<keyword evidence="3 4" id="KW-0326">Glycosidase</keyword>
<evidence type="ECO:0000256" key="1">
    <source>
        <dbReference type="ARBA" id="ARBA00009865"/>
    </source>
</evidence>
<evidence type="ECO:0000313" key="8">
    <source>
        <dbReference type="Proteomes" id="UP000716322"/>
    </source>
</evidence>
<keyword evidence="8" id="KW-1185">Reference proteome</keyword>
<reference evidence="7 8" key="1">
    <citation type="submission" date="2020-03" db="EMBL/GenBank/DDBJ databases">
        <title>Genome sequence of strain Massilia sp. TW-1.</title>
        <authorList>
            <person name="Chaudhary D.K."/>
        </authorList>
    </citation>
    <scope>NUCLEOTIDE SEQUENCE [LARGE SCALE GENOMIC DNA]</scope>
    <source>
        <strain evidence="7 8">TW-1</strain>
    </source>
</reference>
<sequence length="520" mass="57743">MRLSLLLAFLLLCAGAHAAQTSTPDATWMRGIEGQRKADLGNGSYLNPILAGDRPDPTILKDGRDYYMTHSSFFSYPGLLLWHSRDLVNWEPIGAALRKNVGTVWAPDLVKYKGRYYIYFPGLKDGHTTNYVIHADDIRGPWSDPIDLKIGDIDPGHVVSQDGKRYLFMGGGGMVPLSDDGLSVTGPQKKVYAGWQYPADWVVTAYALEGPKLVKHGGYYHMLVAEGGTAGPPTSHMVVSARAKSLDGPWENSPYNPIVHTWSRDEKWWSKGHGSLVEGPNGKWYLVYHAYENGYWTLGRQTLLEPVEWTADGWLKSTGVDVSKPIPKPGNEAVPHGMALSDDFSTNKMGVQWGFYQGTDADAARVRYEDKTLVVQGKGTSPQDCAPLAFIAGDQAYQVEVEAEISGNARAGLLVFYNEKLYAGIGFDRDGFITRRYGMDRPQKAALPRKLRLRLVNDHNIVTIYTSADGKQWTRYSPVIEVSGYHHNVADGFISLRPAIYAAGQGEVRFRDFRYQALSN</sequence>
<evidence type="ECO:0000256" key="5">
    <source>
        <dbReference type="SAM" id="SignalP"/>
    </source>
</evidence>
<evidence type="ECO:0000256" key="3">
    <source>
        <dbReference type="ARBA" id="ARBA00023295"/>
    </source>
</evidence>
<organism evidence="7 8">
    <name type="scientific">Telluria antibiotica</name>
    <dbReference type="NCBI Taxonomy" id="2717319"/>
    <lineage>
        <taxon>Bacteria</taxon>
        <taxon>Pseudomonadati</taxon>
        <taxon>Pseudomonadota</taxon>
        <taxon>Betaproteobacteria</taxon>
        <taxon>Burkholderiales</taxon>
        <taxon>Oxalobacteraceae</taxon>
        <taxon>Telluria group</taxon>
        <taxon>Telluria</taxon>
    </lineage>
</organism>
<evidence type="ECO:0000256" key="2">
    <source>
        <dbReference type="ARBA" id="ARBA00022801"/>
    </source>
</evidence>
<dbReference type="Gene3D" id="2.60.120.200">
    <property type="match status" value="1"/>
</dbReference>
<comment type="similarity">
    <text evidence="1 4">Belongs to the glycosyl hydrolase 43 family.</text>
</comment>